<evidence type="ECO:0000313" key="1">
    <source>
        <dbReference type="EMBL" id="NOJ43896.1"/>
    </source>
</evidence>
<name>A0A7Y4GXQ5_9BRAD</name>
<organism evidence="1 2">
    <name type="scientific">Bradyrhizobium australiense</name>
    <dbReference type="NCBI Taxonomy" id="2721161"/>
    <lineage>
        <taxon>Bacteria</taxon>
        <taxon>Pseudomonadati</taxon>
        <taxon>Pseudomonadota</taxon>
        <taxon>Alphaproteobacteria</taxon>
        <taxon>Hyphomicrobiales</taxon>
        <taxon>Nitrobacteraceae</taxon>
        <taxon>Bradyrhizobium</taxon>
    </lineage>
</organism>
<protein>
    <submittedName>
        <fullName evidence="1">Uncharacterized protein</fullName>
    </submittedName>
</protein>
<dbReference type="Proteomes" id="UP000544122">
    <property type="component" value="Unassembled WGS sequence"/>
</dbReference>
<keyword evidence="2" id="KW-1185">Reference proteome</keyword>
<dbReference type="EMBL" id="JAAVLX010000012">
    <property type="protein sequence ID" value="NOJ43896.1"/>
    <property type="molecule type" value="Genomic_DNA"/>
</dbReference>
<dbReference type="RefSeq" id="WP_171583090.1">
    <property type="nucleotide sequence ID" value="NZ_JAAVLX010000012.1"/>
</dbReference>
<gene>
    <name evidence="1" type="ORF">HCN58_30835</name>
</gene>
<accession>A0A7Y4GXQ5</accession>
<sequence length="71" mass="8250">MVDLTQRHAERYHPGGTTDCVQLDRKIMLWRCQIIGAIKRELRGGKFESRDQRDLRIAQTFEVKRHSGAGL</sequence>
<proteinExistence type="predicted"/>
<dbReference type="AlphaFoldDB" id="A0A7Y4GXQ5"/>
<comment type="caution">
    <text evidence="1">The sequence shown here is derived from an EMBL/GenBank/DDBJ whole genome shotgun (WGS) entry which is preliminary data.</text>
</comment>
<evidence type="ECO:0000313" key="2">
    <source>
        <dbReference type="Proteomes" id="UP000544122"/>
    </source>
</evidence>
<reference evidence="1 2" key="1">
    <citation type="submission" date="2020-03" db="EMBL/GenBank/DDBJ databases">
        <title>Bradyrhizobium diversity isolated from nodules of Indigofera sp.</title>
        <authorList>
            <person name="Klepa M."/>
            <person name="Helene L."/>
            <person name="Hungria M."/>
        </authorList>
    </citation>
    <scope>NUCLEOTIDE SEQUENCE [LARGE SCALE GENOMIC DNA]</scope>
    <source>
        <strain evidence="1 2">WSM 1791</strain>
    </source>
</reference>